<evidence type="ECO:0000259" key="6">
    <source>
        <dbReference type="Pfam" id="PF13946"/>
    </source>
</evidence>
<dbReference type="GO" id="GO:0005615">
    <property type="term" value="C:extracellular space"/>
    <property type="evidence" value="ECO:0007669"/>
    <property type="project" value="InterPro"/>
</dbReference>
<dbReference type="GO" id="GO:0008237">
    <property type="term" value="F:metallopeptidase activity"/>
    <property type="evidence" value="ECO:0007669"/>
    <property type="project" value="InterPro"/>
</dbReference>
<keyword evidence="4" id="KW-0677">Repeat</keyword>
<dbReference type="Gene3D" id="3.40.390.10">
    <property type="entry name" value="Collagenase (Catalytic Domain)"/>
    <property type="match status" value="1"/>
</dbReference>
<gene>
    <name evidence="7" type="ORF">GJ700_17375</name>
</gene>
<evidence type="ECO:0000313" key="7">
    <source>
        <dbReference type="EMBL" id="MRV73486.1"/>
    </source>
</evidence>
<organism evidence="7 8">
    <name type="scientific">Pseudoduganella rivuli</name>
    <dbReference type="NCBI Taxonomy" id="2666085"/>
    <lineage>
        <taxon>Bacteria</taxon>
        <taxon>Pseudomonadati</taxon>
        <taxon>Pseudomonadota</taxon>
        <taxon>Betaproteobacteria</taxon>
        <taxon>Burkholderiales</taxon>
        <taxon>Oxalobacteraceae</taxon>
        <taxon>Telluria group</taxon>
        <taxon>Pseudoduganella</taxon>
    </lineage>
</organism>
<evidence type="ECO:0000256" key="4">
    <source>
        <dbReference type="ARBA" id="ARBA00022737"/>
    </source>
</evidence>
<dbReference type="GO" id="GO:0005509">
    <property type="term" value="F:calcium ion binding"/>
    <property type="evidence" value="ECO:0007669"/>
    <property type="project" value="InterPro"/>
</dbReference>
<dbReference type="Gene3D" id="2.80.10.50">
    <property type="match status" value="3"/>
</dbReference>
<comment type="cofactor">
    <cofactor evidence="1">
        <name>Ca(2+)</name>
        <dbReference type="ChEBI" id="CHEBI:29108"/>
    </cofactor>
</comment>
<comment type="subcellular location">
    <subcellularLocation>
        <location evidence="2">Secreted</location>
    </subcellularLocation>
</comment>
<dbReference type="Proteomes" id="UP000446768">
    <property type="component" value="Unassembled WGS sequence"/>
</dbReference>
<dbReference type="PROSITE" id="PS00330">
    <property type="entry name" value="HEMOLYSIN_CALCIUM"/>
    <property type="match status" value="3"/>
</dbReference>
<evidence type="ECO:0000256" key="2">
    <source>
        <dbReference type="ARBA" id="ARBA00004613"/>
    </source>
</evidence>
<dbReference type="SUPFAM" id="SSF55486">
    <property type="entry name" value="Metalloproteases ('zincins'), catalytic domain"/>
    <property type="match status" value="1"/>
</dbReference>
<dbReference type="InterPro" id="IPR001343">
    <property type="entry name" value="Hemolysn_Ca-bd"/>
</dbReference>
<dbReference type="NCBIfam" id="TIGR02608">
    <property type="entry name" value="delta_60_rpt"/>
    <property type="match status" value="6"/>
</dbReference>
<dbReference type="PRINTS" id="PR00313">
    <property type="entry name" value="CABNDNGRPT"/>
</dbReference>
<feature type="domain" description="DUF4214" evidence="6">
    <location>
        <begin position="1434"/>
        <end position="1503"/>
    </location>
</feature>
<evidence type="ECO:0000256" key="1">
    <source>
        <dbReference type="ARBA" id="ARBA00001913"/>
    </source>
</evidence>
<evidence type="ECO:0000259" key="5">
    <source>
        <dbReference type="Pfam" id="PF08548"/>
    </source>
</evidence>
<proteinExistence type="predicted"/>
<keyword evidence="3" id="KW-0964">Secreted</keyword>
<evidence type="ECO:0000313" key="8">
    <source>
        <dbReference type="Proteomes" id="UP000446768"/>
    </source>
</evidence>
<dbReference type="Pfam" id="PF13946">
    <property type="entry name" value="DUF4214"/>
    <property type="match status" value="1"/>
</dbReference>
<feature type="domain" description="Peptidase M10 serralysin C-terminal" evidence="5">
    <location>
        <begin position="758"/>
        <end position="893"/>
    </location>
</feature>
<dbReference type="InterPro" id="IPR024079">
    <property type="entry name" value="MetalloPept_cat_dom_sf"/>
</dbReference>
<dbReference type="Gene3D" id="2.150.10.10">
    <property type="entry name" value="Serralysin-like metalloprotease, C-terminal"/>
    <property type="match status" value="2"/>
</dbReference>
<dbReference type="InterPro" id="IPR013431">
    <property type="entry name" value="Delta_60_rpt"/>
</dbReference>
<dbReference type="Pfam" id="PF00353">
    <property type="entry name" value="HemolysinCabind"/>
    <property type="match status" value="3"/>
</dbReference>
<sequence length="1520" mass="153767">MPANSAPIFSSSRTGELVLASMSGKPAEAITVMPDGSLLVLRNAELSRFLPDGTLDTSFQQDGTKVLKFGAIPAMGSQDLDQVIMLGSGKLLLTGSAIGPDAAHFGNTSVLVARLNADGSIDTSFGGGKGVTLANLNPNATTTVAGSAMAIDGSITVVADTYVQLPDGTHAPNQIGLVRFLANGALDTSFGKKGLLLDAASGLQATDMAMQADGKIVVSATRVTEEGQSQFTLLRFNADGSRDTTFGKNGEAAASYPSQYNGQSAAASIALQPDGKIIVAGAGPVTLNGYTTSGMAVVRYKADGTLDTSFSDDGMYARYATPTPGKAQEWISTNATSVAITEDGAIIVSGRTWASSAGASRIDEEFVVIKLHADGTPDTTFGNAGVALSTLQPYGGGASAMALGADGSIILSGGAVPANGGLTLPTLVKFTPDGQAATNFGSDAGQANNSASWVQGYAPQAIAPLLTISDADLNTAARRYAGASITLERREGASADDQFVATGTLSFRNGAAYVGSANIGTVDNSRGALHIVFNSSATQALVNTALQSVAYQNSGTIQEGKTVDLLWTFSDGQQIPETAHAASTLTLHTNTTPYWIAALLNQSSSAVDLKAALETALGKAHGLNLVFDGSTPYTATEQAAIRDLIGGASAVANLPLTSGGAKLAIHAMGRIAPGNSGASLLDSDGADLWLGAIGNSAGKPAVGASALLHELGHALGLKDTQGGDAALPMRDERSGVSVMSPSGAATLGALDIAALQYLYGVNPATRSKDDTYQLTASASNFLWDGAGNDTISAAGLSDGITLHLQPGYWDYIGKQGSGITAPGQITINYGTAIENATGGNGADNITGTDGANVLNGGKGDDILAGLGGNDTLVGGDGTDTAVYQGMRASYTVKSTATGYVVTANSGNEGTDTLTSIERLQFSDGVVALNSLPTGQVTITGTPVRSQVLTANNTLADADGLGALSYQWLADGKAISGATGKTYQLTANEVGKAMTVMISYVDGSGTAESIASAPSKTVTVPATPTTPTVPSGSTGTVSINGKVMQNQTLTAALSLSGADMPDKIAYQWYADGVAVNGATGSAVLLTEATVGKRMTVTASYTNSQGSKDTITSSASAAVDNVNDAPAGMLSIIGSPGTSGTLGVSNGLTDADGLGQFSYRWFANGNSIDGATDVQLPLTAALKDKTITVTASYVDGHGTAESVTSAALLNAAPNQPGLLSVAWSGNALAAAITDADGVRNASLLWQASVDGMNWGGVAGSFTSDGVATVMTPLDALGKQIRITATYQDLAGHDKQMVALVAPNTGATLVGANARDTLLGGDGNDVLSGGGGGDVIDGGAGIDTARYASAIADYVITRNGAGNNAALRVADTKGQADTLSNVERLQFSDAALAFDVNGVAGQAYRLYQAAYNRAPDKVGLGYWISVMDKGAGLKDVAAAFTAAQEFQQLAGEHPTSSQAITGFYNNVLHRAPDTPGLNYWTDILESKVASLSDVLMFFSESPENVAALVGVTANGIAYTPYGG</sequence>
<name>A0A7X2LTN1_9BURK</name>
<keyword evidence="8" id="KW-1185">Reference proteome</keyword>
<dbReference type="InterPro" id="IPR025282">
    <property type="entry name" value="DUF4214"/>
</dbReference>
<dbReference type="EMBL" id="WKJJ01000010">
    <property type="protein sequence ID" value="MRV73486.1"/>
    <property type="molecule type" value="Genomic_DNA"/>
</dbReference>
<evidence type="ECO:0000256" key="3">
    <source>
        <dbReference type="ARBA" id="ARBA00022525"/>
    </source>
</evidence>
<dbReference type="SUPFAM" id="SSF63829">
    <property type="entry name" value="Calcium-dependent phosphotriesterase"/>
    <property type="match status" value="1"/>
</dbReference>
<dbReference type="Pfam" id="PF08548">
    <property type="entry name" value="Peptidase_M10_C"/>
    <property type="match status" value="1"/>
</dbReference>
<protein>
    <submittedName>
        <fullName evidence="7">DUF4214 domain-containing protein</fullName>
    </submittedName>
</protein>
<reference evidence="7 8" key="1">
    <citation type="submission" date="2019-11" db="EMBL/GenBank/DDBJ databases">
        <title>Novel species isolated from a subtropical stream in China.</title>
        <authorList>
            <person name="Lu H."/>
        </authorList>
    </citation>
    <scope>NUCLEOTIDE SEQUENCE [LARGE SCALE GENOMIC DNA]</scope>
    <source>
        <strain evidence="7 8">FT92W</strain>
    </source>
</reference>
<comment type="caution">
    <text evidence="7">The sequence shown here is derived from an EMBL/GenBank/DDBJ whole genome shotgun (WGS) entry which is preliminary data.</text>
</comment>
<dbReference type="InterPro" id="IPR018511">
    <property type="entry name" value="Hemolysin-typ_Ca-bd_CS"/>
</dbReference>
<accession>A0A7X2LTN1</accession>
<dbReference type="InterPro" id="IPR011049">
    <property type="entry name" value="Serralysin-like_metalloprot_C"/>
</dbReference>
<dbReference type="SUPFAM" id="SSF51120">
    <property type="entry name" value="beta-Roll"/>
    <property type="match status" value="2"/>
</dbReference>
<dbReference type="InterPro" id="IPR013858">
    <property type="entry name" value="Peptidase_M10B_C"/>
</dbReference>
<dbReference type="Pfam" id="PF17164">
    <property type="entry name" value="DUF5122"/>
    <property type="match status" value="6"/>
</dbReference>
<dbReference type="Gene3D" id="2.60.40.2700">
    <property type="match status" value="3"/>
</dbReference>